<comment type="caution">
    <text evidence="1">The sequence shown here is derived from an EMBL/GenBank/DDBJ whole genome shotgun (WGS) entry which is preliminary data.</text>
</comment>
<reference evidence="2" key="1">
    <citation type="journal article" date="2013" name="Mol. Plant Microbe Interact.">
        <title>Global aspects of pacC regulation of pathogenicity genes in Colletotrichum gloeosporioides as revealed by transcriptome analysis.</title>
        <authorList>
            <person name="Alkan N."/>
            <person name="Meng X."/>
            <person name="Friedlander G."/>
            <person name="Reuveni E."/>
            <person name="Sukno S."/>
            <person name="Sherman A."/>
            <person name="Thon M."/>
            <person name="Fluhr R."/>
            <person name="Prusky D."/>
        </authorList>
    </citation>
    <scope>NUCLEOTIDE SEQUENCE [LARGE SCALE GENOMIC DNA]</scope>
    <source>
        <strain evidence="2">Cg-14</strain>
    </source>
</reference>
<accession>T0JVU3</accession>
<evidence type="ECO:0000313" key="2">
    <source>
        <dbReference type="Proteomes" id="UP000015530"/>
    </source>
</evidence>
<dbReference type="EMBL" id="AMYD01003098">
    <property type="protein sequence ID" value="EQB47127.1"/>
    <property type="molecule type" value="Genomic_DNA"/>
</dbReference>
<evidence type="ECO:0000313" key="1">
    <source>
        <dbReference type="EMBL" id="EQB47127.1"/>
    </source>
</evidence>
<proteinExistence type="predicted"/>
<gene>
    <name evidence="1" type="ORF">CGLO_13765</name>
</gene>
<protein>
    <submittedName>
        <fullName evidence="1">Uncharacterized protein</fullName>
    </submittedName>
</protein>
<dbReference type="Proteomes" id="UP000015530">
    <property type="component" value="Unassembled WGS sequence"/>
</dbReference>
<name>T0JVU3_COLGC</name>
<dbReference type="HOGENOM" id="CLU_3384710_0_0_1"/>
<dbReference type="AlphaFoldDB" id="T0JVU3"/>
<organism evidence="1 2">
    <name type="scientific">Colletotrichum gloeosporioides (strain Cg-14)</name>
    <name type="common">Anthracnose fungus</name>
    <name type="synonym">Glomerella cingulata</name>
    <dbReference type="NCBI Taxonomy" id="1237896"/>
    <lineage>
        <taxon>Eukaryota</taxon>
        <taxon>Fungi</taxon>
        <taxon>Dikarya</taxon>
        <taxon>Ascomycota</taxon>
        <taxon>Pezizomycotina</taxon>
        <taxon>Sordariomycetes</taxon>
        <taxon>Hypocreomycetidae</taxon>
        <taxon>Glomerellales</taxon>
        <taxon>Glomerellaceae</taxon>
        <taxon>Colletotrichum</taxon>
        <taxon>Colletotrichum gloeosporioides species complex</taxon>
    </lineage>
</organism>
<sequence>MSTVEIEMLKNIRIFHKLKNIMHFKFRQICLKT</sequence>